<name>A0A3E2N9R4_9FIRM</name>
<dbReference type="InterPro" id="IPR013974">
    <property type="entry name" value="SAF"/>
</dbReference>
<dbReference type="GO" id="GO:0046392">
    <property type="term" value="P:galactarate catabolic process"/>
    <property type="evidence" value="ECO:0007669"/>
    <property type="project" value="UniProtKB-UniRule"/>
</dbReference>
<dbReference type="InterPro" id="IPR017654">
    <property type="entry name" value="GarD-like"/>
</dbReference>
<dbReference type="Pfam" id="PF08666">
    <property type="entry name" value="SAF"/>
    <property type="match status" value="1"/>
</dbReference>
<proteinExistence type="inferred from homology"/>
<reference evidence="5 6" key="1">
    <citation type="submission" date="2018-07" db="EMBL/GenBank/DDBJ databases">
        <title>New species, Clostridium PI-S10-A1B.</title>
        <authorList>
            <person name="Krishna G."/>
            <person name="Summeta K."/>
            <person name="Shikha S."/>
            <person name="Prabhu P.B."/>
            <person name="Suresh K."/>
        </authorList>
    </citation>
    <scope>NUCLEOTIDE SEQUENCE [LARGE SCALE GENOMIC DNA]</scope>
    <source>
        <strain evidence="5 6">PI-S10-A1B</strain>
    </source>
</reference>
<evidence type="ECO:0000256" key="1">
    <source>
        <dbReference type="ARBA" id="ARBA00010986"/>
    </source>
</evidence>
<dbReference type="Proteomes" id="UP000260680">
    <property type="component" value="Unassembled WGS sequence"/>
</dbReference>
<dbReference type="InterPro" id="IPR048332">
    <property type="entry name" value="GD_AH_C"/>
</dbReference>
<keyword evidence="2 5" id="KW-0456">Lyase</keyword>
<evidence type="ECO:0000259" key="4">
    <source>
        <dbReference type="SMART" id="SM00858"/>
    </source>
</evidence>
<dbReference type="NCBIfam" id="TIGR03248">
    <property type="entry name" value="galactar-dH20"/>
    <property type="match status" value="1"/>
</dbReference>
<dbReference type="InterPro" id="IPR007392">
    <property type="entry name" value="GD_AH_second"/>
</dbReference>
<dbReference type="CDD" id="cd11613">
    <property type="entry name" value="SAF_AH_GD"/>
    <property type="match status" value="1"/>
</dbReference>
<dbReference type="PANTHER" id="PTHR30536:SF1">
    <property type="entry name" value="GALACTARATE DEHYDRATASE (L-THREO-FORMING)"/>
    <property type="match status" value="1"/>
</dbReference>
<dbReference type="GO" id="GO:0008867">
    <property type="term" value="F:galactarate dehydratase activity"/>
    <property type="evidence" value="ECO:0007669"/>
    <property type="project" value="UniProtKB-UniRule"/>
</dbReference>
<evidence type="ECO:0000256" key="3">
    <source>
        <dbReference type="NCBIfam" id="TIGR03248"/>
    </source>
</evidence>
<dbReference type="PANTHER" id="PTHR30536">
    <property type="entry name" value="ALTRONATE/GALACTARATE DEHYDRATASE"/>
    <property type="match status" value="1"/>
</dbReference>
<dbReference type="EMBL" id="QOHO01000053">
    <property type="protein sequence ID" value="RFZ77722.1"/>
    <property type="molecule type" value="Genomic_DNA"/>
</dbReference>
<dbReference type="Gene3D" id="2.30.130.110">
    <property type="match status" value="1"/>
</dbReference>
<dbReference type="GO" id="GO:0019698">
    <property type="term" value="P:D-galacturonate catabolic process"/>
    <property type="evidence" value="ECO:0007669"/>
    <property type="project" value="TreeGrafter"/>
</dbReference>
<dbReference type="AlphaFoldDB" id="A0A3E2N9R4"/>
<accession>A0A3E2N9R4</accession>
<comment type="similarity">
    <text evidence="1">Belongs to the UxaA family.</text>
</comment>
<dbReference type="RefSeq" id="WP_117418115.1">
    <property type="nucleotide sequence ID" value="NZ_QOHO01000053.1"/>
</dbReference>
<dbReference type="Pfam" id="PF20629">
    <property type="entry name" value="GD_AH_C"/>
    <property type="match status" value="1"/>
</dbReference>
<evidence type="ECO:0000313" key="6">
    <source>
        <dbReference type="Proteomes" id="UP000260680"/>
    </source>
</evidence>
<dbReference type="EC" id="4.2.1.42" evidence="3"/>
<evidence type="ECO:0000256" key="2">
    <source>
        <dbReference type="ARBA" id="ARBA00023239"/>
    </source>
</evidence>
<sequence length="505" mass="54723">MSKPLFVKIKEEDNVAIAVDEIKAGQEIMPGVTARYDIPQAHKIALKDIEKGGSVIRYGVVLGYATEAVKRGDWINEYMLELPEPPDVDHMVFSTSLVTDLPEPPVTTWEGYVNPWGGPAGTRNILGISTTVQCVTGVLNVAVERMKRELLHKYPNVDDIVPINHAYGCGVAIHAPEAKIPIRALRNLSKHPNFGGQLMVVALGCEKFTVEMLCDSADINPDNVIILQEKEGFEDMISALMEMAEKKLKILNDRKRVTLPLSDLLIGMQCGGSDAFSGVTANPAAGYASDMLVKGGATVLFSEVTEVRDGVYLLAKRCINEEVGKKLASEMKWYDRYLQEGEVDRSANPTPGNKKGGLANIVEKAMGSIAKSGTSPIVEVLSPAEKPSKKGLIYAATPASDIVCGPCQLASGIGLQVFMTGRGTPYGLAIAPVIKVCSRNDMKAQWQDLIDINAGTIATGESTIEEIGTLLFHEIIDTASGRKQTWAEKYRLHNDLCIFNPAPIT</sequence>
<comment type="caution">
    <text evidence="5">The sequence shown here is derived from an EMBL/GenBank/DDBJ whole genome shotgun (WGS) entry which is preliminary data.</text>
</comment>
<organism evidence="5 6">
    <name type="scientific">Lacrimispora amygdalina</name>
    <dbReference type="NCBI Taxonomy" id="253257"/>
    <lineage>
        <taxon>Bacteria</taxon>
        <taxon>Bacillati</taxon>
        <taxon>Bacillota</taxon>
        <taxon>Clostridia</taxon>
        <taxon>Lachnospirales</taxon>
        <taxon>Lachnospiraceae</taxon>
        <taxon>Lacrimispora</taxon>
    </lineage>
</organism>
<dbReference type="SMART" id="SM00858">
    <property type="entry name" value="SAF"/>
    <property type="match status" value="1"/>
</dbReference>
<dbReference type="InterPro" id="IPR044144">
    <property type="entry name" value="SAF_UxaA/GarD"/>
</dbReference>
<dbReference type="OrthoDB" id="9804574at2"/>
<gene>
    <name evidence="5" type="primary">garD</name>
    <name evidence="5" type="ORF">DS742_16655</name>
</gene>
<protein>
    <recommendedName>
        <fullName evidence="3">Galactarate dehydratase</fullName>
        <ecNumber evidence="3">4.2.1.42</ecNumber>
    </recommendedName>
</protein>
<dbReference type="Pfam" id="PF04295">
    <property type="entry name" value="GD_AH_second"/>
    <property type="match status" value="1"/>
</dbReference>
<feature type="domain" description="SAF" evidence="4">
    <location>
        <begin position="13"/>
        <end position="81"/>
    </location>
</feature>
<dbReference type="InterPro" id="IPR052172">
    <property type="entry name" value="UxaA_altronate/galactarate_dh"/>
</dbReference>
<evidence type="ECO:0000313" key="5">
    <source>
        <dbReference type="EMBL" id="RFZ77722.1"/>
    </source>
</evidence>